<reference evidence="2" key="1">
    <citation type="submission" date="2023-07" db="EMBL/GenBank/DDBJ databases">
        <title>Draft genome sequence of Agarivorans aestuarii strain ZMCS4, a CAZymes producing bacteria isolated from the marine brown algae Clodostephus spongiosus.</title>
        <authorList>
            <person name="Lorente B."/>
            <person name="Cabral C."/>
            <person name="Frias J."/>
            <person name="Faria J."/>
            <person name="Toubarro D."/>
        </authorList>
    </citation>
    <scope>NUCLEOTIDE SEQUENCE [LARGE SCALE GENOMIC DNA]</scope>
    <source>
        <strain evidence="2">ZMCS4</strain>
    </source>
</reference>
<dbReference type="RefSeq" id="WP_329776650.1">
    <property type="nucleotide sequence ID" value="NZ_JAYDYW010000016.1"/>
</dbReference>
<protein>
    <submittedName>
        <fullName evidence="1">tRNA (Adenine(22)-N(1))-methyltransferase TrmK</fullName>
    </submittedName>
</protein>
<gene>
    <name evidence="1" type="ORF">SNR37_001201</name>
</gene>
<dbReference type="PIRSF" id="PIRSF028234">
    <property type="entry name" value="UCP028234"/>
    <property type="match status" value="1"/>
</dbReference>
<dbReference type="InterPro" id="IPR029063">
    <property type="entry name" value="SAM-dependent_MTases_sf"/>
</dbReference>
<dbReference type="Gene3D" id="3.40.50.150">
    <property type="entry name" value="Vaccinia Virus protein VP39"/>
    <property type="match status" value="1"/>
</dbReference>
<dbReference type="Proteomes" id="UP001310248">
    <property type="component" value="Unassembled WGS sequence"/>
</dbReference>
<keyword evidence="2" id="KW-1185">Reference proteome</keyword>
<name>A0ABU7G9Z0_9ALTE</name>
<dbReference type="EMBL" id="JAYDYW010000016">
    <property type="protein sequence ID" value="MEE1675874.1"/>
    <property type="molecule type" value="Genomic_DNA"/>
</dbReference>
<comment type="caution">
    <text evidence="1">The sequence shown here is derived from an EMBL/GenBank/DDBJ whole genome shotgun (WGS) entry which is preliminary data.</text>
</comment>
<accession>A0ABU7G9Z0</accession>
<dbReference type="PANTHER" id="PTHR38451:SF1">
    <property type="entry name" value="TRNA (ADENINE(22)-N(1))-METHYLTRANSFERASE"/>
    <property type="match status" value="1"/>
</dbReference>
<dbReference type="Pfam" id="PF12847">
    <property type="entry name" value="Methyltransf_18"/>
    <property type="match status" value="1"/>
</dbReference>
<proteinExistence type="predicted"/>
<evidence type="ECO:0000313" key="2">
    <source>
        <dbReference type="Proteomes" id="UP001310248"/>
    </source>
</evidence>
<dbReference type="SUPFAM" id="SSF53335">
    <property type="entry name" value="S-adenosyl-L-methionine-dependent methyltransferases"/>
    <property type="match status" value="1"/>
</dbReference>
<reference evidence="1 2" key="2">
    <citation type="submission" date="2023-12" db="EMBL/GenBank/DDBJ databases">
        <authorList>
            <consortium name="Cladostephus spongiosus"/>
            <person name="Lorente B."/>
            <person name="Cabral C."/>
            <person name="Frias J."/>
            <person name="Faria J."/>
            <person name="Toubarro D."/>
        </authorList>
    </citation>
    <scope>NUCLEOTIDE SEQUENCE [LARGE SCALE GENOMIC DNA]</scope>
    <source>
        <strain evidence="1 2">ZMCS4</strain>
    </source>
</reference>
<evidence type="ECO:0000313" key="1">
    <source>
        <dbReference type="EMBL" id="MEE1675874.1"/>
    </source>
</evidence>
<organism evidence="1 2">
    <name type="scientific">Agarivorans aestuarii</name>
    <dbReference type="NCBI Taxonomy" id="1563703"/>
    <lineage>
        <taxon>Bacteria</taxon>
        <taxon>Pseudomonadati</taxon>
        <taxon>Pseudomonadota</taxon>
        <taxon>Gammaproteobacteria</taxon>
        <taxon>Alteromonadales</taxon>
        <taxon>Alteromonadaceae</taxon>
        <taxon>Agarivorans</taxon>
    </lineage>
</organism>
<dbReference type="InterPro" id="IPR016876">
    <property type="entry name" value="UCP028234"/>
</dbReference>
<dbReference type="PANTHER" id="PTHR38451">
    <property type="entry name" value="TRNA (ADENINE(22)-N(1))-METHYLTRANSFERASE"/>
    <property type="match status" value="1"/>
</dbReference>
<sequence length="225" mass="25797">MKTSRRLAAISHFVNQHYQDIWDCCCDHGFLGAELVKRKAANYVHFVDSVPQICQRLEQKLSRHLPYTSAGSTSQWQVHCVDVAKLELKYNGTQLVIIAGVGGELCIDLLKGILSKNPKRDFELILCPVHYQYELRQFLQDHNFGLIDEQLVEENQRHYEILHLSTTSNFPVSKVGKKMWDLSKPKHQQYLAKTLAHYRRMGGNSPHPALLAYETLQSSHSPDNS</sequence>